<dbReference type="Proteomes" id="UP000632659">
    <property type="component" value="Unassembled WGS sequence"/>
</dbReference>
<gene>
    <name evidence="2" type="ORF">H8702_13270</name>
</gene>
<comment type="caution">
    <text evidence="2">The sequence shown here is derived from an EMBL/GenBank/DDBJ whole genome shotgun (WGS) entry which is preliminary data.</text>
</comment>
<dbReference type="EMBL" id="JACRTL010000011">
    <property type="protein sequence ID" value="MBC8612062.1"/>
    <property type="molecule type" value="Genomic_DNA"/>
</dbReference>
<dbReference type="RefSeq" id="WP_187536883.1">
    <property type="nucleotide sequence ID" value="NZ_JACRTL010000011.1"/>
</dbReference>
<keyword evidence="3" id="KW-1185">Reference proteome</keyword>
<organism evidence="2 3">
    <name type="scientific">Massiliimalia timonensis</name>
    <dbReference type="NCBI Taxonomy" id="1987501"/>
    <lineage>
        <taxon>Bacteria</taxon>
        <taxon>Bacillati</taxon>
        <taxon>Bacillota</taxon>
        <taxon>Clostridia</taxon>
        <taxon>Eubacteriales</taxon>
        <taxon>Oscillospiraceae</taxon>
        <taxon>Massiliimalia</taxon>
    </lineage>
</organism>
<evidence type="ECO:0000256" key="1">
    <source>
        <dbReference type="SAM" id="Coils"/>
    </source>
</evidence>
<dbReference type="InterPro" id="IPR013324">
    <property type="entry name" value="RNA_pol_sigma_r3/r4-like"/>
</dbReference>
<proteinExistence type="predicted"/>
<dbReference type="Gene3D" id="1.20.140.160">
    <property type="match status" value="1"/>
</dbReference>
<protein>
    <recommendedName>
        <fullName evidence="4">DUF1492 domain-containing protein</fullName>
    </recommendedName>
</protein>
<evidence type="ECO:0000313" key="2">
    <source>
        <dbReference type="EMBL" id="MBC8612062.1"/>
    </source>
</evidence>
<sequence length="138" mass="16268">MTSQEKKQYLLKYQHLTQEVDRLSDERAQVLARAQKITPTLSDMPKSKSGANRLELAVEDIVENADKLAEKIREMLRAKEEIEQVIDSLEDDTLRRLMKYHYIDGKTWEEVAVKMFYGYQWVCKLHGRALAKLQINRR</sequence>
<evidence type="ECO:0000313" key="3">
    <source>
        <dbReference type="Proteomes" id="UP000632659"/>
    </source>
</evidence>
<keyword evidence="1" id="KW-0175">Coiled coil</keyword>
<reference evidence="2" key="1">
    <citation type="submission" date="2020-08" db="EMBL/GenBank/DDBJ databases">
        <title>Genome public.</title>
        <authorList>
            <person name="Liu C."/>
            <person name="Sun Q."/>
        </authorList>
    </citation>
    <scope>NUCLEOTIDE SEQUENCE</scope>
    <source>
        <strain evidence="2">NSJ-15</strain>
    </source>
</reference>
<feature type="coiled-coil region" evidence="1">
    <location>
        <begin position="6"/>
        <end position="92"/>
    </location>
</feature>
<dbReference type="SUPFAM" id="SSF88659">
    <property type="entry name" value="Sigma3 and sigma4 domains of RNA polymerase sigma factors"/>
    <property type="match status" value="1"/>
</dbReference>
<dbReference type="AlphaFoldDB" id="A0A8J6PH74"/>
<accession>A0A8J6PH74</accession>
<name>A0A8J6PH74_9FIRM</name>
<evidence type="ECO:0008006" key="4">
    <source>
        <dbReference type="Google" id="ProtNLM"/>
    </source>
</evidence>